<dbReference type="PROSITE" id="PS51257">
    <property type="entry name" value="PROKAR_LIPOPROTEIN"/>
    <property type="match status" value="1"/>
</dbReference>
<evidence type="ECO:0000313" key="1">
    <source>
        <dbReference type="EMBL" id="MBK0368239.1"/>
    </source>
</evidence>
<dbReference type="Proteomes" id="UP000609172">
    <property type="component" value="Unassembled WGS sequence"/>
</dbReference>
<comment type="caution">
    <text evidence="1">The sequence shown here is derived from an EMBL/GenBank/DDBJ whole genome shotgun (WGS) entry which is preliminary data.</text>
</comment>
<gene>
    <name evidence="1" type="ORF">I5M07_00215</name>
</gene>
<keyword evidence="2" id="KW-1185">Reference proteome</keyword>
<accession>A0A934PJW4</accession>
<organism evidence="1 2">
    <name type="scientific">Flavobacterium agrisoli</name>
    <dbReference type="NCBI Taxonomy" id="2793066"/>
    <lineage>
        <taxon>Bacteria</taxon>
        <taxon>Pseudomonadati</taxon>
        <taxon>Bacteroidota</taxon>
        <taxon>Flavobacteriia</taxon>
        <taxon>Flavobacteriales</taxon>
        <taxon>Flavobacteriaceae</taxon>
        <taxon>Flavobacterium</taxon>
    </lineage>
</organism>
<evidence type="ECO:0000313" key="2">
    <source>
        <dbReference type="Proteomes" id="UP000609172"/>
    </source>
</evidence>
<protein>
    <submittedName>
        <fullName evidence="1">Uncharacterized protein</fullName>
    </submittedName>
</protein>
<dbReference type="EMBL" id="JAEHFV010000001">
    <property type="protein sequence ID" value="MBK0368239.1"/>
    <property type="molecule type" value="Genomic_DNA"/>
</dbReference>
<dbReference type="RefSeq" id="WP_200104162.1">
    <property type="nucleotide sequence ID" value="NZ_JAEHFV010000001.1"/>
</dbReference>
<name>A0A934PJW4_9FLAO</name>
<sequence length="225" mass="25368">MKTFLVCTVLSFFLISCSDETQYIDESTGQSTDAAMPANGNNPYDIVGLEIYQKLNLYYEHSKVPTSVADLTAQLRFISLKPEALRNKNTQLINFTDDMVDSIMNDPDNSMIAIVQASSIGLYAKNNLTTFLQTLVYQRHQEFSICYDYITNYESEVLNDDELTTDETEAILTVASISRYSLYSAEERKDRDWETSVGSKPSKTSFTPRKAAIISIIALLVNILK</sequence>
<reference evidence="1" key="1">
    <citation type="submission" date="2020-12" db="EMBL/GenBank/DDBJ databases">
        <title>Bacterial novel species Flavobacterium sp. SE-1-e isolated from soil.</title>
        <authorList>
            <person name="Jung H.-Y."/>
        </authorList>
    </citation>
    <scope>NUCLEOTIDE SEQUENCE</scope>
    <source>
        <strain evidence="1">SE-1-e</strain>
    </source>
</reference>
<proteinExistence type="predicted"/>
<dbReference type="AlphaFoldDB" id="A0A934PJW4"/>